<keyword evidence="5" id="KW-1185">Reference proteome</keyword>
<accession>A0ABW7FTF8</accession>
<dbReference type="RefSeq" id="WP_394459056.1">
    <property type="nucleotide sequence ID" value="NZ_JBIGHZ010000002.1"/>
</dbReference>
<dbReference type="PANTHER" id="PTHR10655">
    <property type="entry name" value="LYSOPHOSPHOLIPASE-RELATED"/>
    <property type="match status" value="1"/>
</dbReference>
<dbReference type="SUPFAM" id="SSF53474">
    <property type="entry name" value="alpha/beta-Hydrolases"/>
    <property type="match status" value="1"/>
</dbReference>
<dbReference type="InterPro" id="IPR050565">
    <property type="entry name" value="LYPA1-2/EST-like"/>
</dbReference>
<dbReference type="Gene3D" id="3.40.50.1820">
    <property type="entry name" value="alpha/beta hydrolase"/>
    <property type="match status" value="1"/>
</dbReference>
<dbReference type="PANTHER" id="PTHR10655:SF17">
    <property type="entry name" value="LYSOPHOSPHOLIPASE-LIKE PROTEIN 1"/>
    <property type="match status" value="1"/>
</dbReference>
<evidence type="ECO:0000256" key="2">
    <source>
        <dbReference type="ARBA" id="ARBA00022801"/>
    </source>
</evidence>
<dbReference type="Pfam" id="PF02230">
    <property type="entry name" value="Abhydrolase_2"/>
    <property type="match status" value="1"/>
</dbReference>
<comment type="similarity">
    <text evidence="1">Belongs to the AB hydrolase superfamily. AB hydrolase 2 family.</text>
</comment>
<evidence type="ECO:0000313" key="5">
    <source>
        <dbReference type="Proteomes" id="UP001606099"/>
    </source>
</evidence>
<reference evidence="4 5" key="1">
    <citation type="submission" date="2024-08" db="EMBL/GenBank/DDBJ databases">
        <authorList>
            <person name="Lu H."/>
        </authorList>
    </citation>
    <scope>NUCLEOTIDE SEQUENCE [LARGE SCALE GENOMIC DNA]</scope>
    <source>
        <strain evidence="4 5">BYS180W</strain>
    </source>
</reference>
<sequence>MTDTLHLVRPREGAPQLLFVLLHGAGADVQQMLPMAQRLHHHFPQALLLLPQGPEAFDAIPGGGAGQQWYSLHPALQGDSAAQRAAQAQSLSQALPPFVERLRHWQQQWGIEPAHTALVGFSQGATLALEAVQAEPALAGRVLAFGGSYTWWPQHAPEEVCLHLLHGLEDTEVPHGPLLQAARALLALGADLTADVLPGIGHELHPELMARALHQLQHFIPARLWRAAQQADAQAQAQADDAQDD</sequence>
<dbReference type="InterPro" id="IPR003140">
    <property type="entry name" value="PLipase/COase/thioEstase"/>
</dbReference>
<dbReference type="NCBIfam" id="NF008525">
    <property type="entry name" value="PRK11460.1"/>
    <property type="match status" value="1"/>
</dbReference>
<dbReference type="InterPro" id="IPR029058">
    <property type="entry name" value="AB_hydrolase_fold"/>
</dbReference>
<keyword evidence="2" id="KW-0378">Hydrolase</keyword>
<gene>
    <name evidence="4" type="primary">ypfH</name>
    <name evidence="4" type="ORF">ACG0Z6_04955</name>
</gene>
<name>A0ABW7FTF8_9BURK</name>
<evidence type="ECO:0000259" key="3">
    <source>
        <dbReference type="Pfam" id="PF02230"/>
    </source>
</evidence>
<feature type="domain" description="Phospholipase/carboxylesterase/thioesterase" evidence="3">
    <location>
        <begin position="11"/>
        <end position="218"/>
    </location>
</feature>
<comment type="caution">
    <text evidence="4">The sequence shown here is derived from an EMBL/GenBank/DDBJ whole genome shotgun (WGS) entry which is preliminary data.</text>
</comment>
<organism evidence="4 5">
    <name type="scientific">Roseateles rivi</name>
    <dbReference type="NCBI Taxonomy" id="3299028"/>
    <lineage>
        <taxon>Bacteria</taxon>
        <taxon>Pseudomonadati</taxon>
        <taxon>Pseudomonadota</taxon>
        <taxon>Betaproteobacteria</taxon>
        <taxon>Burkholderiales</taxon>
        <taxon>Sphaerotilaceae</taxon>
        <taxon>Roseateles</taxon>
    </lineage>
</organism>
<dbReference type="EMBL" id="JBIGHZ010000002">
    <property type="protein sequence ID" value="MFG6447588.1"/>
    <property type="molecule type" value="Genomic_DNA"/>
</dbReference>
<evidence type="ECO:0000256" key="1">
    <source>
        <dbReference type="ARBA" id="ARBA00006499"/>
    </source>
</evidence>
<dbReference type="Proteomes" id="UP001606099">
    <property type="component" value="Unassembled WGS sequence"/>
</dbReference>
<protein>
    <submittedName>
        <fullName evidence="4">Esterase</fullName>
    </submittedName>
</protein>
<evidence type="ECO:0000313" key="4">
    <source>
        <dbReference type="EMBL" id="MFG6447588.1"/>
    </source>
</evidence>
<proteinExistence type="inferred from homology"/>